<keyword evidence="2" id="KW-1185">Reference proteome</keyword>
<reference evidence="1 2" key="1">
    <citation type="submission" date="2016-11" db="EMBL/GenBank/DDBJ databases">
        <authorList>
            <person name="Jaros S."/>
            <person name="Januszkiewicz K."/>
            <person name="Wedrychowicz H."/>
        </authorList>
    </citation>
    <scope>NUCLEOTIDE SEQUENCE [LARGE SCALE GENOMIC DNA]</scope>
    <source>
        <strain evidence="1 2">DSM 26883</strain>
    </source>
</reference>
<protein>
    <recommendedName>
        <fullName evidence="3">Lipoprotein</fullName>
    </recommendedName>
</protein>
<dbReference type="EMBL" id="FQVD01000010">
    <property type="protein sequence ID" value="SHF02610.1"/>
    <property type="molecule type" value="Genomic_DNA"/>
</dbReference>
<dbReference type="STRING" id="871325.SAMN05444349_11034"/>
<name>A0A1M4YA82_9BACE</name>
<dbReference type="AlphaFoldDB" id="A0A1M4YA82"/>
<sequence length="44" mass="5139">MKHIILLFVLLSLSCGNRNNKETNVNDNREQQLATLESEMINFF</sequence>
<proteinExistence type="predicted"/>
<evidence type="ECO:0008006" key="3">
    <source>
        <dbReference type="Google" id="ProtNLM"/>
    </source>
</evidence>
<organism evidence="1 2">
    <name type="scientific">Bacteroides faecichinchillae</name>
    <dbReference type="NCBI Taxonomy" id="871325"/>
    <lineage>
        <taxon>Bacteria</taxon>
        <taxon>Pseudomonadati</taxon>
        <taxon>Bacteroidota</taxon>
        <taxon>Bacteroidia</taxon>
        <taxon>Bacteroidales</taxon>
        <taxon>Bacteroidaceae</taxon>
        <taxon>Bacteroides</taxon>
    </lineage>
</organism>
<accession>A0A1M4YA82</accession>
<evidence type="ECO:0000313" key="2">
    <source>
        <dbReference type="Proteomes" id="UP000184436"/>
    </source>
</evidence>
<evidence type="ECO:0000313" key="1">
    <source>
        <dbReference type="EMBL" id="SHF02610.1"/>
    </source>
</evidence>
<dbReference type="RefSeq" id="WP_262481097.1">
    <property type="nucleotide sequence ID" value="NZ_FQVD01000010.1"/>
</dbReference>
<gene>
    <name evidence="1" type="ORF">SAMN05444349_11034</name>
</gene>
<dbReference type="PROSITE" id="PS51257">
    <property type="entry name" value="PROKAR_LIPOPROTEIN"/>
    <property type="match status" value="1"/>
</dbReference>
<dbReference type="Proteomes" id="UP000184436">
    <property type="component" value="Unassembled WGS sequence"/>
</dbReference>